<evidence type="ECO:0000256" key="3">
    <source>
        <dbReference type="ARBA" id="ARBA00022475"/>
    </source>
</evidence>
<dbReference type="GO" id="GO:0005886">
    <property type="term" value="C:plasma membrane"/>
    <property type="evidence" value="ECO:0007669"/>
    <property type="project" value="UniProtKB-SubCell"/>
</dbReference>
<dbReference type="GO" id="GO:0098552">
    <property type="term" value="C:side of membrane"/>
    <property type="evidence" value="ECO:0007669"/>
    <property type="project" value="UniProtKB-KW"/>
</dbReference>
<evidence type="ECO:0000256" key="1">
    <source>
        <dbReference type="ARBA" id="ARBA00001941"/>
    </source>
</evidence>
<dbReference type="PANTHER" id="PTHR46471:SF2">
    <property type="entry name" value="CHITIN DEACETYLASE-RELATED"/>
    <property type="match status" value="1"/>
</dbReference>
<dbReference type="InParanoid" id="A0A067MR05"/>
<proteinExistence type="predicted"/>
<dbReference type="SUPFAM" id="SSF88713">
    <property type="entry name" value="Glycoside hydrolase/deacetylase"/>
    <property type="match status" value="1"/>
</dbReference>
<evidence type="ECO:0000259" key="14">
    <source>
        <dbReference type="PROSITE" id="PS51677"/>
    </source>
</evidence>
<comment type="subcellular location">
    <subcellularLocation>
        <location evidence="2">Cell membrane</location>
        <topology evidence="2">Lipid-anchor</topology>
        <topology evidence="2">GPI-anchor</topology>
    </subcellularLocation>
</comment>
<dbReference type="EMBL" id="KL198025">
    <property type="protein sequence ID" value="KDQ17140.1"/>
    <property type="molecule type" value="Genomic_DNA"/>
</dbReference>
<protein>
    <submittedName>
        <fullName evidence="15">Carbohydrate esterase family 4 protein</fullName>
    </submittedName>
</protein>
<dbReference type="InterPro" id="IPR011330">
    <property type="entry name" value="Glyco_hydro/deAcase_b/a-brl"/>
</dbReference>
<dbReference type="OrthoDB" id="2125469at2759"/>
<evidence type="ECO:0000256" key="4">
    <source>
        <dbReference type="ARBA" id="ARBA00022622"/>
    </source>
</evidence>
<evidence type="ECO:0000256" key="6">
    <source>
        <dbReference type="ARBA" id="ARBA00022729"/>
    </source>
</evidence>
<keyword evidence="7" id="KW-0378">Hydrolase</keyword>
<dbReference type="CDD" id="cd10951">
    <property type="entry name" value="CE4_ClCDA_like"/>
    <property type="match status" value="1"/>
</dbReference>
<dbReference type="GO" id="GO:0071555">
    <property type="term" value="P:cell wall organization"/>
    <property type="evidence" value="ECO:0007669"/>
    <property type="project" value="UniProtKB-KW"/>
</dbReference>
<keyword evidence="4" id="KW-0336">GPI-anchor</keyword>
<keyword evidence="9" id="KW-0119">Carbohydrate metabolism</keyword>
<evidence type="ECO:0000256" key="7">
    <source>
        <dbReference type="ARBA" id="ARBA00022801"/>
    </source>
</evidence>
<name>A0A067MR05_BOTB1</name>
<evidence type="ECO:0000256" key="11">
    <source>
        <dbReference type="ARBA" id="ARBA00023316"/>
    </source>
</evidence>
<keyword evidence="8" id="KW-0472">Membrane</keyword>
<evidence type="ECO:0000256" key="10">
    <source>
        <dbReference type="ARBA" id="ARBA00023288"/>
    </source>
</evidence>
<evidence type="ECO:0000256" key="8">
    <source>
        <dbReference type="ARBA" id="ARBA00023136"/>
    </source>
</evidence>
<accession>A0A067MR05</accession>
<dbReference type="HOGENOM" id="CLU_021264_11_2_1"/>
<evidence type="ECO:0000256" key="5">
    <source>
        <dbReference type="ARBA" id="ARBA00022723"/>
    </source>
</evidence>
<dbReference type="GO" id="GO:0005975">
    <property type="term" value="P:carbohydrate metabolic process"/>
    <property type="evidence" value="ECO:0007669"/>
    <property type="project" value="InterPro"/>
</dbReference>
<feature type="chain" id="PRO_5001641489" evidence="13">
    <location>
        <begin position="19"/>
        <end position="257"/>
    </location>
</feature>
<feature type="signal peptide" evidence="13">
    <location>
        <begin position="1"/>
        <end position="18"/>
    </location>
</feature>
<sequence length="257" mass="27903">MKVSSFCLLSATLAVASAAVLPRQQLANVYTSCAVEGSVALTFDDGPYIWNKEIVDTLNDAGAKGTFFVNGYNYACIYDDDSITRLQYALASGHQVASHTWNHGHLPTYTQDQLQTQFSLTNDALLKTCGILPAFFRPPYGEYSDLVREVAAQYGLGLVNWDTDSGDSVGATVEQSEGVYTDLANRHPSTILVLNHETYQTTAEQVLPFALDALKKAGYTNFVTVAECLGMEPYQQKTQPGSRDDTWTCAGTPAPGS</sequence>
<evidence type="ECO:0000313" key="15">
    <source>
        <dbReference type="EMBL" id="KDQ17140.1"/>
    </source>
</evidence>
<dbReference type="AlphaFoldDB" id="A0A067MR05"/>
<dbReference type="PANTHER" id="PTHR46471">
    <property type="entry name" value="CHITIN DEACETYLASE"/>
    <property type="match status" value="1"/>
</dbReference>
<dbReference type="Proteomes" id="UP000027195">
    <property type="component" value="Unassembled WGS sequence"/>
</dbReference>
<dbReference type="PROSITE" id="PS51677">
    <property type="entry name" value="NODB"/>
    <property type="match status" value="1"/>
</dbReference>
<dbReference type="STRING" id="930990.A0A067MR05"/>
<keyword evidence="11" id="KW-0961">Cell wall biogenesis/degradation</keyword>
<evidence type="ECO:0000256" key="12">
    <source>
        <dbReference type="SAM" id="MobiDB-lite"/>
    </source>
</evidence>
<evidence type="ECO:0000313" key="16">
    <source>
        <dbReference type="Proteomes" id="UP000027195"/>
    </source>
</evidence>
<reference evidence="16" key="1">
    <citation type="journal article" date="2014" name="Proc. Natl. Acad. Sci. U.S.A.">
        <title>Extensive sampling of basidiomycete genomes demonstrates inadequacy of the white-rot/brown-rot paradigm for wood decay fungi.</title>
        <authorList>
            <person name="Riley R."/>
            <person name="Salamov A.A."/>
            <person name="Brown D.W."/>
            <person name="Nagy L.G."/>
            <person name="Floudas D."/>
            <person name="Held B.W."/>
            <person name="Levasseur A."/>
            <person name="Lombard V."/>
            <person name="Morin E."/>
            <person name="Otillar R."/>
            <person name="Lindquist E.A."/>
            <person name="Sun H."/>
            <person name="LaButti K.M."/>
            <person name="Schmutz J."/>
            <person name="Jabbour D."/>
            <person name="Luo H."/>
            <person name="Baker S.E."/>
            <person name="Pisabarro A.G."/>
            <person name="Walton J.D."/>
            <person name="Blanchette R.A."/>
            <person name="Henrissat B."/>
            <person name="Martin F."/>
            <person name="Cullen D."/>
            <person name="Hibbett D.S."/>
            <person name="Grigoriev I.V."/>
        </authorList>
    </citation>
    <scope>NUCLEOTIDE SEQUENCE [LARGE SCALE GENOMIC DNA]</scope>
    <source>
        <strain evidence="16">FD-172 SS1</strain>
    </source>
</reference>
<keyword evidence="10" id="KW-0449">Lipoprotein</keyword>
<keyword evidence="4" id="KW-0325">Glycoprotein</keyword>
<dbReference type="Gene3D" id="3.20.20.370">
    <property type="entry name" value="Glycoside hydrolase/deacetylase"/>
    <property type="match status" value="1"/>
</dbReference>
<keyword evidence="6 13" id="KW-0732">Signal</keyword>
<organism evidence="15 16">
    <name type="scientific">Botryobasidium botryosum (strain FD-172 SS1)</name>
    <dbReference type="NCBI Taxonomy" id="930990"/>
    <lineage>
        <taxon>Eukaryota</taxon>
        <taxon>Fungi</taxon>
        <taxon>Dikarya</taxon>
        <taxon>Basidiomycota</taxon>
        <taxon>Agaricomycotina</taxon>
        <taxon>Agaricomycetes</taxon>
        <taxon>Cantharellales</taxon>
        <taxon>Botryobasidiaceae</taxon>
        <taxon>Botryobasidium</taxon>
    </lineage>
</organism>
<dbReference type="Pfam" id="PF01522">
    <property type="entry name" value="Polysacc_deac_1"/>
    <property type="match status" value="1"/>
</dbReference>
<comment type="cofactor">
    <cofactor evidence="1">
        <name>Co(2+)</name>
        <dbReference type="ChEBI" id="CHEBI:48828"/>
    </cofactor>
</comment>
<evidence type="ECO:0000256" key="13">
    <source>
        <dbReference type="SAM" id="SignalP"/>
    </source>
</evidence>
<evidence type="ECO:0000256" key="2">
    <source>
        <dbReference type="ARBA" id="ARBA00004609"/>
    </source>
</evidence>
<dbReference type="InterPro" id="IPR002509">
    <property type="entry name" value="NODB_dom"/>
</dbReference>
<dbReference type="GO" id="GO:0016810">
    <property type="term" value="F:hydrolase activity, acting on carbon-nitrogen (but not peptide) bonds"/>
    <property type="evidence" value="ECO:0007669"/>
    <property type="project" value="InterPro"/>
</dbReference>
<feature type="domain" description="NodB homology" evidence="14">
    <location>
        <begin position="37"/>
        <end position="222"/>
    </location>
</feature>
<evidence type="ECO:0000256" key="9">
    <source>
        <dbReference type="ARBA" id="ARBA00023277"/>
    </source>
</evidence>
<dbReference type="GO" id="GO:0046872">
    <property type="term" value="F:metal ion binding"/>
    <property type="evidence" value="ECO:0007669"/>
    <property type="project" value="UniProtKB-KW"/>
</dbReference>
<keyword evidence="3" id="KW-1003">Cell membrane</keyword>
<keyword evidence="16" id="KW-1185">Reference proteome</keyword>
<gene>
    <name evidence="15" type="ORF">BOTBODRAFT_129452</name>
</gene>
<feature type="region of interest" description="Disordered" evidence="12">
    <location>
        <begin position="235"/>
        <end position="257"/>
    </location>
</feature>
<keyword evidence="5" id="KW-0479">Metal-binding</keyword>